<name>A0ABN2VVF8_9ACTN</name>
<dbReference type="PANTHER" id="PTHR13947:SF37">
    <property type="entry name" value="LD18367P"/>
    <property type="match status" value="1"/>
</dbReference>
<reference evidence="3 4" key="1">
    <citation type="journal article" date="2019" name="Int. J. Syst. Evol. Microbiol.">
        <title>The Global Catalogue of Microorganisms (GCM) 10K type strain sequencing project: providing services to taxonomists for standard genome sequencing and annotation.</title>
        <authorList>
            <consortium name="The Broad Institute Genomics Platform"/>
            <consortium name="The Broad Institute Genome Sequencing Center for Infectious Disease"/>
            <person name="Wu L."/>
            <person name="Ma J."/>
        </authorList>
    </citation>
    <scope>NUCLEOTIDE SEQUENCE [LARGE SCALE GENOMIC DNA]</scope>
    <source>
        <strain evidence="3 4">JCM 15478</strain>
    </source>
</reference>
<dbReference type="CDD" id="cd04301">
    <property type="entry name" value="NAT_SF"/>
    <property type="match status" value="1"/>
</dbReference>
<evidence type="ECO:0000256" key="1">
    <source>
        <dbReference type="ARBA" id="ARBA00022679"/>
    </source>
</evidence>
<dbReference type="Pfam" id="PF00583">
    <property type="entry name" value="Acetyltransf_1"/>
    <property type="match status" value="1"/>
</dbReference>
<dbReference type="InterPro" id="IPR050769">
    <property type="entry name" value="NAT_camello-type"/>
</dbReference>
<dbReference type="InterPro" id="IPR000182">
    <property type="entry name" value="GNAT_dom"/>
</dbReference>
<accession>A0ABN2VVF8</accession>
<proteinExistence type="predicted"/>
<dbReference type="PANTHER" id="PTHR13947">
    <property type="entry name" value="GNAT FAMILY N-ACETYLTRANSFERASE"/>
    <property type="match status" value="1"/>
</dbReference>
<dbReference type="EMBL" id="BAAAPE010000007">
    <property type="protein sequence ID" value="GAA2072012.1"/>
    <property type="molecule type" value="Genomic_DNA"/>
</dbReference>
<gene>
    <name evidence="3" type="ORF">GCM10009801_24260</name>
</gene>
<dbReference type="Gene3D" id="3.40.630.30">
    <property type="match status" value="1"/>
</dbReference>
<keyword evidence="1" id="KW-0808">Transferase</keyword>
<dbReference type="PROSITE" id="PS51186">
    <property type="entry name" value="GNAT"/>
    <property type="match status" value="1"/>
</dbReference>
<evidence type="ECO:0000259" key="2">
    <source>
        <dbReference type="PROSITE" id="PS51186"/>
    </source>
</evidence>
<feature type="domain" description="N-acetyltransferase" evidence="2">
    <location>
        <begin position="1"/>
        <end position="166"/>
    </location>
</feature>
<dbReference type="InterPro" id="IPR016181">
    <property type="entry name" value="Acyl_CoA_acyltransferase"/>
</dbReference>
<evidence type="ECO:0000313" key="4">
    <source>
        <dbReference type="Proteomes" id="UP001500016"/>
    </source>
</evidence>
<sequence length="169" mass="18171">MRDAHADEYGAVGELTGKVYVGDGLLEFGESDGYLETLRDAATRAAQAELLVATAPNGKVLGTVTYVGDGGPYAELAGETEAEFRMLAVDGAARGRGIGEALVQTCIDRTRLRAKTGIVICSQPHMRAAHRLYERFGFRRAPSRDWNPVEGSDLTLQAFTLTLRDAPAL</sequence>
<keyword evidence="4" id="KW-1185">Reference proteome</keyword>
<protein>
    <submittedName>
        <fullName evidence="3">GNAT family N-acetyltransferase</fullName>
    </submittedName>
</protein>
<dbReference type="Proteomes" id="UP001500016">
    <property type="component" value="Unassembled WGS sequence"/>
</dbReference>
<dbReference type="SUPFAM" id="SSF55729">
    <property type="entry name" value="Acyl-CoA N-acyltransferases (Nat)"/>
    <property type="match status" value="1"/>
</dbReference>
<organism evidence="3 4">
    <name type="scientific">Streptomyces albiaxialis</name>
    <dbReference type="NCBI Taxonomy" id="329523"/>
    <lineage>
        <taxon>Bacteria</taxon>
        <taxon>Bacillati</taxon>
        <taxon>Actinomycetota</taxon>
        <taxon>Actinomycetes</taxon>
        <taxon>Kitasatosporales</taxon>
        <taxon>Streptomycetaceae</taxon>
        <taxon>Streptomyces</taxon>
    </lineage>
</organism>
<comment type="caution">
    <text evidence="3">The sequence shown here is derived from an EMBL/GenBank/DDBJ whole genome shotgun (WGS) entry which is preliminary data.</text>
</comment>
<evidence type="ECO:0000313" key="3">
    <source>
        <dbReference type="EMBL" id="GAA2072012.1"/>
    </source>
</evidence>